<dbReference type="InterPro" id="IPR004045">
    <property type="entry name" value="Glutathione_S-Trfase_N"/>
</dbReference>
<dbReference type="GO" id="GO:0016740">
    <property type="term" value="F:transferase activity"/>
    <property type="evidence" value="ECO:0007669"/>
    <property type="project" value="UniProtKB-KW"/>
</dbReference>
<dbReference type="InterPro" id="IPR010987">
    <property type="entry name" value="Glutathione-S-Trfase_C-like"/>
</dbReference>
<dbReference type="PROSITE" id="PS50405">
    <property type="entry name" value="GST_CTER"/>
    <property type="match status" value="1"/>
</dbReference>
<keyword evidence="5" id="KW-1185">Reference proteome</keyword>
<dbReference type="RefSeq" id="WP_163696182.1">
    <property type="nucleotide sequence ID" value="NZ_QXHD01000003.1"/>
</dbReference>
<dbReference type="Pfam" id="PF02798">
    <property type="entry name" value="GST_N"/>
    <property type="match status" value="1"/>
</dbReference>
<dbReference type="InterPro" id="IPR040079">
    <property type="entry name" value="Glutathione_S-Trfase"/>
</dbReference>
<comment type="similarity">
    <text evidence="1">Belongs to the GST superfamily.</text>
</comment>
<dbReference type="AlphaFoldDB" id="A0A6M0RE56"/>
<dbReference type="SUPFAM" id="SSF52833">
    <property type="entry name" value="Thioredoxin-like"/>
    <property type="match status" value="1"/>
</dbReference>
<evidence type="ECO:0000259" key="2">
    <source>
        <dbReference type="PROSITE" id="PS50404"/>
    </source>
</evidence>
<dbReference type="InterPro" id="IPR004046">
    <property type="entry name" value="GST_C"/>
</dbReference>
<name>A0A6M0RE56_9CYAN</name>
<evidence type="ECO:0000313" key="5">
    <source>
        <dbReference type="Proteomes" id="UP000481033"/>
    </source>
</evidence>
<dbReference type="PANTHER" id="PTHR44051">
    <property type="entry name" value="GLUTATHIONE S-TRANSFERASE-RELATED"/>
    <property type="match status" value="1"/>
</dbReference>
<organism evidence="4 5">
    <name type="scientific">Adonisia turfae CCMR0081</name>
    <dbReference type="NCBI Taxonomy" id="2292702"/>
    <lineage>
        <taxon>Bacteria</taxon>
        <taxon>Bacillati</taxon>
        <taxon>Cyanobacteriota</taxon>
        <taxon>Adonisia</taxon>
        <taxon>Adonisia turfae</taxon>
    </lineage>
</organism>
<dbReference type="Gene3D" id="1.20.1050.10">
    <property type="match status" value="1"/>
</dbReference>
<evidence type="ECO:0000256" key="1">
    <source>
        <dbReference type="RuleBase" id="RU003494"/>
    </source>
</evidence>
<feature type="domain" description="GST N-terminal" evidence="2">
    <location>
        <begin position="1"/>
        <end position="79"/>
    </location>
</feature>
<reference evidence="4 5" key="1">
    <citation type="journal article" date="2020" name="Microb. Ecol.">
        <title>Ecogenomics of the Marine Benthic Filamentous Cyanobacterium Adonisia.</title>
        <authorList>
            <person name="Walter J.M."/>
            <person name="Coutinho F.H."/>
            <person name="Leomil L."/>
            <person name="Hargreaves P.I."/>
            <person name="Campeao M.E."/>
            <person name="Vieira V.V."/>
            <person name="Silva B.S."/>
            <person name="Fistarol G.O."/>
            <person name="Salomon P.S."/>
            <person name="Sawabe T."/>
            <person name="Mino S."/>
            <person name="Hosokawa M."/>
            <person name="Miyashita H."/>
            <person name="Maruyama F."/>
            <person name="van Verk M.C."/>
            <person name="Dutilh B.E."/>
            <person name="Thompson C.C."/>
            <person name="Thompson F.L."/>
        </authorList>
    </citation>
    <scope>NUCLEOTIDE SEQUENCE [LARGE SCALE GENOMIC DNA]</scope>
    <source>
        <strain evidence="4 5">CCMR0081</strain>
    </source>
</reference>
<dbReference type="SFLD" id="SFLDG01150">
    <property type="entry name" value="Main.1:_Beta-like"/>
    <property type="match status" value="1"/>
</dbReference>
<dbReference type="PROSITE" id="PS50404">
    <property type="entry name" value="GST_NTER"/>
    <property type="match status" value="1"/>
</dbReference>
<dbReference type="CDD" id="cd03046">
    <property type="entry name" value="GST_N_GTT1_like"/>
    <property type="match status" value="1"/>
</dbReference>
<feature type="domain" description="GST C-terminal" evidence="3">
    <location>
        <begin position="85"/>
        <end position="196"/>
    </location>
</feature>
<dbReference type="Gene3D" id="3.40.30.10">
    <property type="entry name" value="Glutaredoxin"/>
    <property type="match status" value="1"/>
</dbReference>
<dbReference type="SUPFAM" id="SSF47616">
    <property type="entry name" value="GST C-terminal domain-like"/>
    <property type="match status" value="1"/>
</dbReference>
<dbReference type="InterPro" id="IPR036249">
    <property type="entry name" value="Thioredoxin-like_sf"/>
</dbReference>
<protein>
    <submittedName>
        <fullName evidence="4">Glutathione S-transferase family protein</fullName>
    </submittedName>
</protein>
<comment type="caution">
    <text evidence="4">The sequence shown here is derived from an EMBL/GenBank/DDBJ whole genome shotgun (WGS) entry which is preliminary data.</text>
</comment>
<dbReference type="InterPro" id="IPR036282">
    <property type="entry name" value="Glutathione-S-Trfase_C_sf"/>
</dbReference>
<keyword evidence="4" id="KW-0808">Transferase</keyword>
<dbReference type="Pfam" id="PF00043">
    <property type="entry name" value="GST_C"/>
    <property type="match status" value="1"/>
</dbReference>
<evidence type="ECO:0000313" key="4">
    <source>
        <dbReference type="EMBL" id="NEZ54544.1"/>
    </source>
</evidence>
<proteinExistence type="inferred from homology"/>
<evidence type="ECO:0000259" key="3">
    <source>
        <dbReference type="PROSITE" id="PS50405"/>
    </source>
</evidence>
<accession>A0A6M0RE56</accession>
<dbReference type="PANTHER" id="PTHR44051:SF8">
    <property type="entry name" value="GLUTATHIONE S-TRANSFERASE GSTA"/>
    <property type="match status" value="1"/>
</dbReference>
<dbReference type="Proteomes" id="UP000481033">
    <property type="component" value="Unassembled WGS sequence"/>
</dbReference>
<dbReference type="SFLD" id="SFLDG00358">
    <property type="entry name" value="Main_(cytGST)"/>
    <property type="match status" value="1"/>
</dbReference>
<dbReference type="SFLD" id="SFLDS00019">
    <property type="entry name" value="Glutathione_Transferase_(cytos"/>
    <property type="match status" value="1"/>
</dbReference>
<gene>
    <name evidence="4" type="ORF">DXZ20_02310</name>
</gene>
<sequence>MIKLYHNPMTRSLRVLWLLEELGLSYVLEPVELKLPEDGKIFAQDTPTGRFPTLEDGAITMGESGAIIEYLLECYGGGHLAPTKGAPLRANFLQWMHFPEGTLNPYINAIRRFEKTAPTVVAAMKEELDIAIACVDHELVNQSYIVGDSFTGADIMVSVSLLAINMLDLLSDQHSNIAAYLERLKPRPALIRAMQR</sequence>
<dbReference type="EMBL" id="QXHD01000003">
    <property type="protein sequence ID" value="NEZ54544.1"/>
    <property type="molecule type" value="Genomic_DNA"/>
</dbReference>